<protein>
    <submittedName>
        <fullName evidence="2">EpsG family protein</fullName>
    </submittedName>
</protein>
<dbReference type="RefSeq" id="WP_166138284.1">
    <property type="nucleotide sequence ID" value="NZ_JAAOBY010000008.1"/>
</dbReference>
<feature type="transmembrane region" description="Helical" evidence="1">
    <location>
        <begin position="263"/>
        <end position="279"/>
    </location>
</feature>
<sequence>MLDFIPLAFYTKIYYYFLLMVVLVTYIRSNSTEITAPKSIAANQSLGYFILFFSILYIGFRPISGAYFGDMGTYATTFELYQNGDMNMFKEDVVFDFFMQVCAKIMSVQFFFVTCVLLYVLPLWFASKKWFAGYSYYSFLALLISFSFWSYGTNGIRNGIATSLFLYALSREKLAYKLMLVALSIGVHKSLVIPAVALALTYFYKNPKSYFYAWILCIPLSLVAGGFWESLFSGLMGDERSSYLTSGNINDDSFSSTGFRWDFVVYSAAAVYCAYFFIFKKNFNNPTYNRLVSIYLTANGFWILVIRANFSNRFAYLSWFMMGLIIVYPFLTKIQVKNQHKVLGMVLMAYFGFTFLMNVILAA</sequence>
<dbReference type="Pfam" id="PF14897">
    <property type="entry name" value="EpsG"/>
    <property type="match status" value="1"/>
</dbReference>
<keyword evidence="3" id="KW-1185">Reference proteome</keyword>
<feature type="transmembrane region" description="Helical" evidence="1">
    <location>
        <begin position="133"/>
        <end position="151"/>
    </location>
</feature>
<keyword evidence="1" id="KW-0812">Transmembrane</keyword>
<accession>A0ABR7JIA4</accession>
<proteinExistence type="predicted"/>
<evidence type="ECO:0000313" key="3">
    <source>
        <dbReference type="Proteomes" id="UP000621670"/>
    </source>
</evidence>
<gene>
    <name evidence="2" type="ORF">H8R26_12410</name>
</gene>
<feature type="transmembrane region" description="Helical" evidence="1">
    <location>
        <begin position="97"/>
        <end position="121"/>
    </location>
</feature>
<dbReference type="Proteomes" id="UP000621670">
    <property type="component" value="Unassembled WGS sequence"/>
</dbReference>
<feature type="transmembrane region" description="Helical" evidence="1">
    <location>
        <begin position="13"/>
        <end position="29"/>
    </location>
</feature>
<dbReference type="EMBL" id="JACRUM010000007">
    <property type="protein sequence ID" value="MBC5864226.1"/>
    <property type="molecule type" value="Genomic_DNA"/>
</dbReference>
<reference evidence="2 3" key="1">
    <citation type="submission" date="2020-08" db="EMBL/GenBank/DDBJ databases">
        <title>Description of novel Flavobacterium F-400 isolate.</title>
        <authorList>
            <person name="Saticioglu I."/>
            <person name="Duman M."/>
            <person name="Altun S."/>
        </authorList>
    </citation>
    <scope>NUCLEOTIDE SEQUENCE [LARGE SCALE GENOMIC DNA]</scope>
    <source>
        <strain evidence="2 3">F-400</strain>
    </source>
</reference>
<feature type="transmembrane region" description="Helical" evidence="1">
    <location>
        <begin position="174"/>
        <end position="203"/>
    </location>
</feature>
<comment type="caution">
    <text evidence="2">The sequence shown here is derived from an EMBL/GenBank/DDBJ whole genome shotgun (WGS) entry which is preliminary data.</text>
</comment>
<evidence type="ECO:0000256" key="1">
    <source>
        <dbReference type="SAM" id="Phobius"/>
    </source>
</evidence>
<feature type="transmembrane region" description="Helical" evidence="1">
    <location>
        <begin position="41"/>
        <end position="60"/>
    </location>
</feature>
<dbReference type="InterPro" id="IPR049458">
    <property type="entry name" value="EpsG-like"/>
</dbReference>
<keyword evidence="1" id="KW-0472">Membrane</keyword>
<feature type="transmembrane region" description="Helical" evidence="1">
    <location>
        <begin position="343"/>
        <end position="362"/>
    </location>
</feature>
<evidence type="ECO:0000313" key="2">
    <source>
        <dbReference type="EMBL" id="MBC5864226.1"/>
    </source>
</evidence>
<organism evidence="2 3">
    <name type="scientific">Flavobacterium turcicum</name>
    <dbReference type="NCBI Taxonomy" id="2764718"/>
    <lineage>
        <taxon>Bacteria</taxon>
        <taxon>Pseudomonadati</taxon>
        <taxon>Bacteroidota</taxon>
        <taxon>Flavobacteriia</taxon>
        <taxon>Flavobacteriales</taxon>
        <taxon>Flavobacteriaceae</taxon>
        <taxon>Flavobacterium</taxon>
    </lineage>
</organism>
<feature type="transmembrane region" description="Helical" evidence="1">
    <location>
        <begin position="314"/>
        <end position="331"/>
    </location>
</feature>
<feature type="transmembrane region" description="Helical" evidence="1">
    <location>
        <begin position="291"/>
        <end position="308"/>
    </location>
</feature>
<name>A0ABR7JIA4_9FLAO</name>
<feature type="transmembrane region" description="Helical" evidence="1">
    <location>
        <begin position="210"/>
        <end position="228"/>
    </location>
</feature>
<keyword evidence="1" id="KW-1133">Transmembrane helix</keyword>